<evidence type="ECO:0000256" key="1">
    <source>
        <dbReference type="SAM" id="MobiDB-lite"/>
    </source>
</evidence>
<feature type="compositionally biased region" description="Low complexity" evidence="1">
    <location>
        <begin position="101"/>
        <end position="117"/>
    </location>
</feature>
<feature type="chain" id="PRO_5034324011" evidence="2">
    <location>
        <begin position="25"/>
        <end position="417"/>
    </location>
</feature>
<keyword evidence="4" id="KW-1185">Reference proteome</keyword>
<dbReference type="Proteomes" id="UP000572817">
    <property type="component" value="Unassembled WGS sequence"/>
</dbReference>
<feature type="compositionally biased region" description="Gly residues" evidence="1">
    <location>
        <begin position="52"/>
        <end position="65"/>
    </location>
</feature>
<evidence type="ECO:0000313" key="4">
    <source>
        <dbReference type="Proteomes" id="UP000572817"/>
    </source>
</evidence>
<keyword evidence="2" id="KW-0732">Signal</keyword>
<protein>
    <submittedName>
        <fullName evidence="3">Uncharacterized protein</fullName>
    </submittedName>
</protein>
<feature type="region of interest" description="Disordered" evidence="1">
    <location>
        <begin position="48"/>
        <end position="165"/>
    </location>
</feature>
<dbReference type="EMBL" id="WWBZ02000033">
    <property type="protein sequence ID" value="KAF4307052.1"/>
    <property type="molecule type" value="Genomic_DNA"/>
</dbReference>
<reference evidence="3" key="1">
    <citation type="submission" date="2020-04" db="EMBL/GenBank/DDBJ databases">
        <title>Genome Assembly and Annotation of Botryosphaeria dothidea sdau 11-99, a Latent Pathogen of Apple Fruit Ring Rot in China.</title>
        <authorList>
            <person name="Yu C."/>
            <person name="Diao Y."/>
            <person name="Lu Q."/>
            <person name="Zhao J."/>
            <person name="Cui S."/>
            <person name="Peng C."/>
            <person name="He B."/>
            <person name="Liu H."/>
        </authorList>
    </citation>
    <scope>NUCLEOTIDE SEQUENCE [LARGE SCALE GENOMIC DNA]</scope>
    <source>
        <strain evidence="3">Sdau11-99</strain>
    </source>
</reference>
<accession>A0A8H4ITM7</accession>
<gene>
    <name evidence="3" type="ORF">GTA08_BOTSDO06056</name>
</gene>
<feature type="signal peptide" evidence="2">
    <location>
        <begin position="1"/>
        <end position="24"/>
    </location>
</feature>
<evidence type="ECO:0000313" key="3">
    <source>
        <dbReference type="EMBL" id="KAF4307052.1"/>
    </source>
</evidence>
<dbReference type="AlphaFoldDB" id="A0A8H4ITM7"/>
<comment type="caution">
    <text evidence="3">The sequence shown here is derived from an EMBL/GenBank/DDBJ whole genome shotgun (WGS) entry which is preliminary data.</text>
</comment>
<proteinExistence type="predicted"/>
<feature type="compositionally biased region" description="Low complexity" evidence="1">
    <location>
        <begin position="66"/>
        <end position="76"/>
    </location>
</feature>
<sequence length="417" mass="44063">MHLTLKQYLLGLAVLGSLPSSTSRALPKTRRDALDPYRSHDIGTLLLPRSGIIGGSGGKSGGGVTSGWSSSSESGSSFGGGGGGDDGESVHLGSDNKPTTSGWSSSSDDGASDSGGSVHLGSDHGAGSSNTGGKPSNEGVSGGGDTAHLGGNAKPQGEGGEAAGTTPRMTASELVDFANNPDKRHVDYSEQLKNYEIIQTSEGKGPEHSPVMIEKLDLGKDFGPDTVWKTWTAKSKEVAGKPEKPKNIMEMQFAVSKDEKTVAFVARERYKSEDRMRYNEKGEPQPDAKANSVPVWKLVFEAAQRSGVLPKDPSSTKFILGSQTIENIPLVNAMGTPKNHNGEIHTLTLTGKERAKFLSLAEKDNNQSYLMMVGHEDYFKGSKVESASFWKSQIAAPHMYLALGPRVGQTTPGRGQS</sequence>
<organism evidence="3 4">
    <name type="scientific">Botryosphaeria dothidea</name>
    <dbReference type="NCBI Taxonomy" id="55169"/>
    <lineage>
        <taxon>Eukaryota</taxon>
        <taxon>Fungi</taxon>
        <taxon>Dikarya</taxon>
        <taxon>Ascomycota</taxon>
        <taxon>Pezizomycotina</taxon>
        <taxon>Dothideomycetes</taxon>
        <taxon>Dothideomycetes incertae sedis</taxon>
        <taxon>Botryosphaeriales</taxon>
        <taxon>Botryosphaeriaceae</taxon>
        <taxon>Botryosphaeria</taxon>
    </lineage>
</organism>
<name>A0A8H4ITM7_9PEZI</name>
<evidence type="ECO:0000256" key="2">
    <source>
        <dbReference type="SAM" id="SignalP"/>
    </source>
</evidence>